<dbReference type="SFLD" id="SFLDG01129">
    <property type="entry name" value="C1.5:_HAD__Beta-PGM__Phosphata"/>
    <property type="match status" value="1"/>
</dbReference>
<evidence type="ECO:0000313" key="1">
    <source>
        <dbReference type="EMBL" id="MDL5156277.1"/>
    </source>
</evidence>
<dbReference type="Gene3D" id="3.40.50.1000">
    <property type="entry name" value="HAD superfamily/HAD-like"/>
    <property type="match status" value="1"/>
</dbReference>
<name>A0ABT7M6I1_9PSEU</name>
<keyword evidence="1" id="KW-0378">Hydrolase</keyword>
<dbReference type="Proteomes" id="UP001231924">
    <property type="component" value="Unassembled WGS sequence"/>
</dbReference>
<reference evidence="1 2" key="1">
    <citation type="submission" date="2023-06" db="EMBL/GenBank/DDBJ databases">
        <title>Actinomycetospora Odt1-22.</title>
        <authorList>
            <person name="Supong K."/>
        </authorList>
    </citation>
    <scope>NUCLEOTIDE SEQUENCE [LARGE SCALE GENOMIC DNA]</scope>
    <source>
        <strain evidence="1 2">Odt1-22</strain>
    </source>
</reference>
<proteinExistence type="predicted"/>
<dbReference type="InterPro" id="IPR023214">
    <property type="entry name" value="HAD_sf"/>
</dbReference>
<dbReference type="InterPro" id="IPR023198">
    <property type="entry name" value="PGP-like_dom2"/>
</dbReference>
<dbReference type="RefSeq" id="WP_286052540.1">
    <property type="nucleotide sequence ID" value="NZ_JASVWF010000002.1"/>
</dbReference>
<gene>
    <name evidence="1" type="ORF">QRT03_09940</name>
</gene>
<accession>A0ABT7M6I1</accession>
<dbReference type="InterPro" id="IPR051806">
    <property type="entry name" value="HAD-like_SPP"/>
</dbReference>
<dbReference type="SUPFAM" id="SSF56784">
    <property type="entry name" value="HAD-like"/>
    <property type="match status" value="1"/>
</dbReference>
<comment type="caution">
    <text evidence="1">The sequence shown here is derived from an EMBL/GenBank/DDBJ whole genome shotgun (WGS) entry which is preliminary data.</text>
</comment>
<dbReference type="Gene3D" id="1.10.150.240">
    <property type="entry name" value="Putative phosphatase, domain 2"/>
    <property type="match status" value="1"/>
</dbReference>
<keyword evidence="2" id="KW-1185">Reference proteome</keyword>
<organism evidence="1 2">
    <name type="scientific">Actinomycetospora termitidis</name>
    <dbReference type="NCBI Taxonomy" id="3053470"/>
    <lineage>
        <taxon>Bacteria</taxon>
        <taxon>Bacillati</taxon>
        <taxon>Actinomycetota</taxon>
        <taxon>Actinomycetes</taxon>
        <taxon>Pseudonocardiales</taxon>
        <taxon>Pseudonocardiaceae</taxon>
        <taxon>Actinomycetospora</taxon>
    </lineage>
</organism>
<dbReference type="SFLD" id="SFLDS00003">
    <property type="entry name" value="Haloacid_Dehalogenase"/>
    <property type="match status" value="1"/>
</dbReference>
<dbReference type="PANTHER" id="PTHR43481:SF4">
    <property type="entry name" value="GLYCEROL-1-PHOSPHATE PHOSPHOHYDROLASE 1-RELATED"/>
    <property type="match status" value="1"/>
</dbReference>
<evidence type="ECO:0000313" key="2">
    <source>
        <dbReference type="Proteomes" id="UP001231924"/>
    </source>
</evidence>
<dbReference type="NCBIfam" id="TIGR01549">
    <property type="entry name" value="HAD-SF-IA-v1"/>
    <property type="match status" value="1"/>
</dbReference>
<dbReference type="PANTHER" id="PTHR43481">
    <property type="entry name" value="FRUCTOSE-1-PHOSPHATE PHOSPHATASE"/>
    <property type="match status" value="1"/>
</dbReference>
<dbReference type="NCBIfam" id="TIGR01509">
    <property type="entry name" value="HAD-SF-IA-v3"/>
    <property type="match status" value="1"/>
</dbReference>
<dbReference type="Pfam" id="PF00702">
    <property type="entry name" value="Hydrolase"/>
    <property type="match status" value="1"/>
</dbReference>
<dbReference type="InterPro" id="IPR036412">
    <property type="entry name" value="HAD-like_sf"/>
</dbReference>
<dbReference type="InterPro" id="IPR006439">
    <property type="entry name" value="HAD-SF_hydro_IA"/>
</dbReference>
<dbReference type="GO" id="GO:0016787">
    <property type="term" value="F:hydrolase activity"/>
    <property type="evidence" value="ECO:0007669"/>
    <property type="project" value="UniProtKB-KW"/>
</dbReference>
<sequence>MTMDAVLFDMDGTLVDSDAVVERVWRAWARDHAVDEDLVLTTMPGRPAADTIRLLRPDLDAEAEGRAQLEKEYVDLDGVVATPGAHDLIAALGRDGIPWAVVTSADAKLAALRLGAAGITPPLLVTRDQLTHGKPHPEGYLRAAEELGVDPTHCLVVEDTATGADAGRAAGARVAGLKGISADLPLTTLNDLLGVTR</sequence>
<protein>
    <submittedName>
        <fullName evidence="1">HAD-IA family hydrolase</fullName>
    </submittedName>
</protein>
<dbReference type="EMBL" id="JASVWF010000002">
    <property type="protein sequence ID" value="MDL5156277.1"/>
    <property type="molecule type" value="Genomic_DNA"/>
</dbReference>